<evidence type="ECO:0000313" key="1">
    <source>
        <dbReference type="EMBL" id="TNM61843.1"/>
    </source>
</evidence>
<keyword evidence="2" id="KW-1185">Reference proteome</keyword>
<evidence type="ECO:0000313" key="2">
    <source>
        <dbReference type="Proteomes" id="UP000311605"/>
    </source>
</evidence>
<dbReference type="AlphaFoldDB" id="A0A5C4XEA1"/>
<gene>
    <name evidence="1" type="ORF">FHP24_21560</name>
</gene>
<name>A0A5C4XEA1_9HYPH</name>
<dbReference type="OrthoDB" id="8299238at2"/>
<dbReference type="RefSeq" id="WP_139678290.1">
    <property type="nucleotide sequence ID" value="NZ_VDMN01000005.1"/>
</dbReference>
<dbReference type="Proteomes" id="UP000311605">
    <property type="component" value="Unassembled WGS sequence"/>
</dbReference>
<sequence>MTSTLPDLQNGHAPITLQYLFRDALHEFEDWGIFVQEPRVSFGQHAVRISEVFEALKGCSDIVPANIVGSVADRLTKPWEGEGPLDEMAFSTAARVMSVLVRKRLLEDQRSELDPSQLKAAIPPYVGDAAQ</sequence>
<organism evidence="1 2">
    <name type="scientific">Aliirhizobium smilacinae</name>
    <dbReference type="NCBI Taxonomy" id="1395944"/>
    <lineage>
        <taxon>Bacteria</taxon>
        <taxon>Pseudomonadati</taxon>
        <taxon>Pseudomonadota</taxon>
        <taxon>Alphaproteobacteria</taxon>
        <taxon>Hyphomicrobiales</taxon>
        <taxon>Rhizobiaceae</taxon>
        <taxon>Aliirhizobium</taxon>
    </lineage>
</organism>
<comment type="caution">
    <text evidence="1">The sequence shown here is derived from an EMBL/GenBank/DDBJ whole genome shotgun (WGS) entry which is preliminary data.</text>
</comment>
<reference evidence="1 2" key="1">
    <citation type="submission" date="2019-06" db="EMBL/GenBank/DDBJ databases">
        <title>The draft genome of Rhizobium smilacinae PTYR-5.</title>
        <authorList>
            <person name="Liu L."/>
            <person name="Li L."/>
            <person name="Zhang X."/>
        </authorList>
    </citation>
    <scope>NUCLEOTIDE SEQUENCE [LARGE SCALE GENOMIC DNA]</scope>
    <source>
        <strain evidence="1 2">PTYR-5</strain>
    </source>
</reference>
<accession>A0A5C4XEA1</accession>
<proteinExistence type="predicted"/>
<protein>
    <submittedName>
        <fullName evidence="1">Uncharacterized protein</fullName>
    </submittedName>
</protein>
<dbReference type="EMBL" id="VDMN01000005">
    <property type="protein sequence ID" value="TNM61843.1"/>
    <property type="molecule type" value="Genomic_DNA"/>
</dbReference>